<proteinExistence type="predicted"/>
<dbReference type="AlphaFoldDB" id="A0A815A452"/>
<keyword evidence="4" id="KW-1185">Reference proteome</keyword>
<feature type="non-terminal residue" evidence="2">
    <location>
        <position position="469"/>
    </location>
</feature>
<sequence length="469" mass="53932">MEVSAECAKRWKGLIPFIDESSESEKDDEYRPESDLPILRRDEKDEGVDRSRYKEQKTALLTFLQLSGNDREIWSTLNYNNLTKKSKNTFLSTARSVIKTVLLFLAPNDITDVKRDLFDTKNDSKSCLIDGKFLAVMDGISEAYKNSEKWTTRKEILSIVAPKISCKLIQSFLPGLTLYRFTAARRHALEYGTGRQVERVPSTLARFSDFQVEHFIDFILSPHICTGLPFSEQRLRLSTGVELYVPNTIRNMIPSRIVDQYFEYIAENNPDFPPLGRTSLLSLLNSCKASTRHSLQGVNYFAADASLAFDNLIDMVNDLSLDSDSKKILVDDVKRGRMYLKTDYKVHVQKSSTIDHCINYALSQSNDTDYAEKCDHRHGDVRVELTDKELLDRELAKLKMSTDAIEAWKCHQLRAVNQDLSRQELLQDLPANSVYILTDWAMKWLPEKYMESQEDFFAKRGLSWHISVV</sequence>
<dbReference type="Proteomes" id="UP000663829">
    <property type="component" value="Unassembled WGS sequence"/>
</dbReference>
<accession>A0A815A452</accession>
<reference evidence="2" key="1">
    <citation type="submission" date="2021-02" db="EMBL/GenBank/DDBJ databases">
        <authorList>
            <person name="Nowell W R."/>
        </authorList>
    </citation>
    <scope>NUCLEOTIDE SEQUENCE</scope>
</reference>
<protein>
    <submittedName>
        <fullName evidence="2">Uncharacterized protein</fullName>
    </submittedName>
</protein>
<evidence type="ECO:0000313" key="3">
    <source>
        <dbReference type="EMBL" id="CAF4022056.1"/>
    </source>
</evidence>
<dbReference type="OrthoDB" id="5988132at2759"/>
<name>A0A815A452_9BILA</name>
<evidence type="ECO:0000313" key="4">
    <source>
        <dbReference type="Proteomes" id="UP000663829"/>
    </source>
</evidence>
<gene>
    <name evidence="2" type="ORF">GPM918_LOCUS26183</name>
    <name evidence="3" type="ORF">SRO942_LOCUS26287</name>
</gene>
<comment type="caution">
    <text evidence="2">The sequence shown here is derived from an EMBL/GenBank/DDBJ whole genome shotgun (WGS) entry which is preliminary data.</text>
</comment>
<dbReference type="EMBL" id="CAJNOQ010010446">
    <property type="protein sequence ID" value="CAF1252090.1"/>
    <property type="molecule type" value="Genomic_DNA"/>
</dbReference>
<dbReference type="Proteomes" id="UP000681722">
    <property type="component" value="Unassembled WGS sequence"/>
</dbReference>
<evidence type="ECO:0000313" key="2">
    <source>
        <dbReference type="EMBL" id="CAF1252090.1"/>
    </source>
</evidence>
<organism evidence="2 4">
    <name type="scientific">Didymodactylos carnosus</name>
    <dbReference type="NCBI Taxonomy" id="1234261"/>
    <lineage>
        <taxon>Eukaryota</taxon>
        <taxon>Metazoa</taxon>
        <taxon>Spiralia</taxon>
        <taxon>Gnathifera</taxon>
        <taxon>Rotifera</taxon>
        <taxon>Eurotatoria</taxon>
        <taxon>Bdelloidea</taxon>
        <taxon>Philodinida</taxon>
        <taxon>Philodinidae</taxon>
        <taxon>Didymodactylos</taxon>
    </lineage>
</organism>
<dbReference type="EMBL" id="CAJOBC010014972">
    <property type="protein sequence ID" value="CAF4022056.1"/>
    <property type="molecule type" value="Genomic_DNA"/>
</dbReference>
<feature type="region of interest" description="Disordered" evidence="1">
    <location>
        <begin position="22"/>
        <end position="42"/>
    </location>
</feature>
<evidence type="ECO:0000256" key="1">
    <source>
        <dbReference type="SAM" id="MobiDB-lite"/>
    </source>
</evidence>
<feature type="compositionally biased region" description="Basic and acidic residues" evidence="1">
    <location>
        <begin position="28"/>
        <end position="42"/>
    </location>
</feature>